<accession>A0A8S5RTL5</accession>
<evidence type="ECO:0000313" key="1">
    <source>
        <dbReference type="EMBL" id="DAE92589.1"/>
    </source>
</evidence>
<organism evidence="1">
    <name type="scientific">CrAss-like virus sp. ctZ6R2</name>
    <dbReference type="NCBI Taxonomy" id="2827629"/>
    <lineage>
        <taxon>Viruses</taxon>
        <taxon>Duplodnaviria</taxon>
        <taxon>Heunggongvirae</taxon>
        <taxon>Uroviricota</taxon>
        <taxon>Caudoviricetes</taxon>
        <taxon>Crassvirales</taxon>
    </lineage>
</organism>
<proteinExistence type="predicted"/>
<dbReference type="EMBL" id="BK057804">
    <property type="protein sequence ID" value="DAE92589.1"/>
    <property type="molecule type" value="Genomic_DNA"/>
</dbReference>
<name>A0A8S5RTL5_9CAUD</name>
<reference evidence="1" key="1">
    <citation type="journal article" date="2021" name="Proc. Natl. Acad. Sci. U.S.A.">
        <title>A Catalog of Tens of Thousands of Viruses from Human Metagenomes Reveals Hidden Associations with Chronic Diseases.</title>
        <authorList>
            <person name="Tisza M.J."/>
            <person name="Buck C.B."/>
        </authorList>
    </citation>
    <scope>NUCLEOTIDE SEQUENCE</scope>
    <source>
        <strain evidence="1">CtZ6R2</strain>
    </source>
</reference>
<sequence>MQYLEMNKYQTELTEELMNTLPQEVQEQLLEILTTVEFVKRLISPNRPYARDLPRDEKGRIIVDITNPHIIENADYFRQPALHFLKYGCYTFLKPNSNPNSEFRRHWDEEKRRCYEGYVRESDGEWVTGFNYWFMNYCPMMVNKLMEGRKKAIRTEAFPFFFEGIYWRFHYLWQAREGGKHAIELAKRGCAKSYSLAAIMSHNLILGESEESNRRVITVLTAYQKEYLKDDKDGTLSKFKPSINFSFANTPFPHLMLKNSPNEMSWQMGYKDEYGVEKGSLNQVLAVSAKDDSEKLRGKRGWILFEEMGSFKGLLSLYDITRKSVEDGDYTFATMYLVGTAAESESDFSSAKTLLYNPDGYNILSIDNVFDRPKQGKPKFGFFFPSYINRAGCYNKDGVSDVVKALIEILIARYKAKYSADPKSVLRVIAEDPITPAEAIIKVKAAYFPITALTERLSQLDQDIHAYDDVYIGKLVQNSNGVEFTPTSDVPIRKFGVENDTPGAIEIYEMPEKDRNGKVPHTRYIIGHDPVDNDQAESSSLSSTFVLDLWTDKIVAEYTGRQSFADDNFEIVRLLCLFYNAKCLYESNKKGIFAYFSKMNCTHLLTDTPEFLRDKQLIKYSSFGSNAKGVNASAAINAYANNLIRDWLMKPVTIIQNVDGEDVEVTVYNLNFLRNRALIEELIAFNPEINVDRIRALGMVMLYREEKMVLYQGNPSRDSEEVPKDYLGNDKFFTENYRVVQAPFQKPSKFSTEDAIR</sequence>
<protein>
    <submittedName>
        <fullName evidence="1">Terminase large subunit</fullName>
    </submittedName>
</protein>
<dbReference type="Gene3D" id="3.30.420.240">
    <property type="match status" value="1"/>
</dbReference>